<feature type="region of interest" description="Disordered" evidence="5">
    <location>
        <begin position="91"/>
        <end position="125"/>
    </location>
</feature>
<dbReference type="CDD" id="cd03221">
    <property type="entry name" value="ABCF_EF-3"/>
    <property type="match status" value="2"/>
</dbReference>
<dbReference type="PROSITE" id="PS50893">
    <property type="entry name" value="ABC_TRANSPORTER_2"/>
    <property type="match status" value="2"/>
</dbReference>
<dbReference type="PANTHER" id="PTHR19211">
    <property type="entry name" value="ATP-BINDING TRANSPORT PROTEIN-RELATED"/>
    <property type="match status" value="1"/>
</dbReference>
<evidence type="ECO:0000313" key="8">
    <source>
        <dbReference type="Proteomes" id="UP000008743"/>
    </source>
</evidence>
<dbReference type="PhylomeDB" id="A0A0D2X252"/>
<dbReference type="Pfam" id="PF00005">
    <property type="entry name" value="ABC_tran"/>
    <property type="match status" value="2"/>
</dbReference>
<dbReference type="InterPro" id="IPR027417">
    <property type="entry name" value="P-loop_NTPase"/>
</dbReference>
<name>A0A0D2X252_CAPO3</name>
<protein>
    <submittedName>
        <fullName evidence="7">ATP-binding cassette sub-family F member 3</fullName>
    </submittedName>
</protein>
<evidence type="ECO:0000256" key="4">
    <source>
        <dbReference type="ARBA" id="ARBA00022990"/>
    </source>
</evidence>
<reference evidence="8" key="1">
    <citation type="submission" date="2011-02" db="EMBL/GenBank/DDBJ databases">
        <title>The Genome Sequence of Capsaspora owczarzaki ATCC 30864.</title>
        <authorList>
            <person name="Russ C."/>
            <person name="Cuomo C."/>
            <person name="Burger G."/>
            <person name="Gray M.W."/>
            <person name="Holland P.W.H."/>
            <person name="King N."/>
            <person name="Lang F.B.F."/>
            <person name="Roger A.J."/>
            <person name="Ruiz-Trillo I."/>
            <person name="Young S.K."/>
            <person name="Zeng Q."/>
            <person name="Gargeya S."/>
            <person name="Alvarado L."/>
            <person name="Berlin A."/>
            <person name="Chapman S.B."/>
            <person name="Chen Z."/>
            <person name="Freedman E."/>
            <person name="Gellesch M."/>
            <person name="Goldberg J."/>
            <person name="Griggs A."/>
            <person name="Gujja S."/>
            <person name="Heilman E."/>
            <person name="Heiman D."/>
            <person name="Howarth C."/>
            <person name="Mehta T."/>
            <person name="Neiman D."/>
            <person name="Pearson M."/>
            <person name="Roberts A."/>
            <person name="Saif S."/>
            <person name="Shea T."/>
            <person name="Shenoy N."/>
            <person name="Sisk P."/>
            <person name="Stolte C."/>
            <person name="Sykes S."/>
            <person name="White J."/>
            <person name="Yandava C."/>
            <person name="Haas B."/>
            <person name="Nusbaum C."/>
            <person name="Birren B."/>
        </authorList>
    </citation>
    <scope>NUCLEOTIDE SEQUENCE</scope>
    <source>
        <strain evidence="8">ATCC 30864</strain>
    </source>
</reference>
<dbReference type="PROSITE" id="PS00211">
    <property type="entry name" value="ABC_TRANSPORTER_1"/>
    <property type="match status" value="1"/>
</dbReference>
<evidence type="ECO:0000256" key="1">
    <source>
        <dbReference type="ARBA" id="ARBA00022737"/>
    </source>
</evidence>
<dbReference type="RefSeq" id="XP_004363839.2">
    <property type="nucleotide sequence ID" value="XM_004363782.2"/>
</dbReference>
<dbReference type="InterPro" id="IPR032781">
    <property type="entry name" value="ABC_tran_Xtn"/>
</dbReference>
<dbReference type="SMART" id="SM00382">
    <property type="entry name" value="AAA"/>
    <property type="match status" value="2"/>
</dbReference>
<feature type="domain" description="ABC transporter" evidence="6">
    <location>
        <begin position="551"/>
        <end position="766"/>
    </location>
</feature>
<dbReference type="Pfam" id="PF26051">
    <property type="entry name" value="PWI_ABCF3"/>
    <property type="match status" value="1"/>
</dbReference>
<keyword evidence="2" id="KW-0547">Nucleotide-binding</keyword>
<dbReference type="FunFam" id="3.40.50.300:FF:000104">
    <property type="entry name" value="ATP-binding cassette sub-family F member 3"/>
    <property type="match status" value="1"/>
</dbReference>
<dbReference type="InterPro" id="IPR050611">
    <property type="entry name" value="ABCF"/>
</dbReference>
<dbReference type="GO" id="GO:0005524">
    <property type="term" value="F:ATP binding"/>
    <property type="evidence" value="ECO:0007669"/>
    <property type="project" value="UniProtKB-KW"/>
</dbReference>
<dbReference type="eggNOG" id="KOG0062">
    <property type="taxonomic scope" value="Eukaryota"/>
</dbReference>
<feature type="compositionally biased region" description="Acidic residues" evidence="5">
    <location>
        <begin position="113"/>
        <end position="125"/>
    </location>
</feature>
<sequence length="767" mass="84879">MTIEEEAAALVASAFPSLDSAIVEYITSVVVGMDAVEARDTNEVAAAISPLLEDAAAASLQVVSALCAKLSKLVGGVPAAGASGSALKVLPQSSSARQPMSAAATGANSSPSADDDDDEEDDGYEQEEADIFAEFNVLKTPIRMGDLLAQESERLAAIQRVLSERHEVKKTAVNQKLLERSEGRIKRKQDKRAQKEMRQLAAISAAAAAQNPETASTNYAQNKAAAASLSLDVQIENFDVFFAGKPLLQQADLMLAYGRRYGLIGRNGVGKSTLLRALARREFGMSASLTIVHVEQEVVGDDTPSLESVLEAHTERHELLQKEKALVAYMDAQKQLGREVETKKAMELAQVYSKLEEIEADKAPALVAEILNGLSFTQEMQSAPTKSLSGGWRMRLALARALFMRPELLLLDEPTNMLDVSAVLWLENYLQDWPHTIFTISHDRDFLNSVCTDIIHMHHARLEAYKGDYDTFEKARDERILNQAKEYEAQLMYRQHLQAFIDRWRVNANRAAQAQSKIKILEKLPELKPIEKEPEVQFRFPDPEPIAGSLVHFDDVVFQYSNDKPIFTKLNFGLRNDSRVAVVGANGNGKTTLLKLITGDLLPTKGESHRHRALRIGYFSQYHVDQLDVSMSAVEFLHTRFPGQPLQEYRRQLGTYGMTGDTPLQPIRTLSGGQKSRVAFTLLGMQKPHFLILDEPTNHLDIETVEALANAINAFSGGVVLVSHDERLIRSTCTEIWVCERKSLTRFEGSFGDYKAAMALALRKKTG</sequence>
<keyword evidence="8" id="KW-1185">Reference proteome</keyword>
<organism evidence="7 8">
    <name type="scientific">Capsaspora owczarzaki (strain ATCC 30864)</name>
    <dbReference type="NCBI Taxonomy" id="595528"/>
    <lineage>
        <taxon>Eukaryota</taxon>
        <taxon>Filasterea</taxon>
        <taxon>Capsaspora</taxon>
    </lineage>
</organism>
<dbReference type="InterPro" id="IPR003439">
    <property type="entry name" value="ABC_transporter-like_ATP-bd"/>
</dbReference>
<dbReference type="AlphaFoldDB" id="A0A0D2X252"/>
<dbReference type="Gene3D" id="3.40.50.300">
    <property type="entry name" value="P-loop containing nucleotide triphosphate hydrolases"/>
    <property type="match status" value="2"/>
</dbReference>
<keyword evidence="1" id="KW-0677">Repeat</keyword>
<gene>
    <name evidence="7" type="ORF">CAOG_003000</name>
</gene>
<dbReference type="Proteomes" id="UP000008743">
    <property type="component" value="Unassembled WGS sequence"/>
</dbReference>
<dbReference type="OrthoDB" id="2110130at2759"/>
<keyword evidence="3 7" id="KW-0067">ATP-binding</keyword>
<dbReference type="STRING" id="595528.A0A0D2X252"/>
<evidence type="ECO:0000256" key="3">
    <source>
        <dbReference type="ARBA" id="ARBA00022840"/>
    </source>
</evidence>
<dbReference type="FunCoup" id="A0A0D2X252">
    <property type="interactions" value="538"/>
</dbReference>
<dbReference type="InParanoid" id="A0A0D2X252"/>
<dbReference type="FunFam" id="3.40.50.300:FF:000011">
    <property type="entry name" value="Putative ABC transporter ATP-binding component"/>
    <property type="match status" value="1"/>
</dbReference>
<dbReference type="Pfam" id="PF12848">
    <property type="entry name" value="ABC_tran_Xtn"/>
    <property type="match status" value="1"/>
</dbReference>
<evidence type="ECO:0000313" key="7">
    <source>
        <dbReference type="EMBL" id="KJE91954.1"/>
    </source>
</evidence>
<feature type="domain" description="ABC transporter" evidence="6">
    <location>
        <begin position="233"/>
        <end position="484"/>
    </location>
</feature>
<dbReference type="PANTHER" id="PTHR19211:SF117">
    <property type="entry name" value="ATP-BINDING CASSETTE SUB-FAMILY F MEMBER 3"/>
    <property type="match status" value="1"/>
</dbReference>
<evidence type="ECO:0000256" key="2">
    <source>
        <dbReference type="ARBA" id="ARBA00022741"/>
    </source>
</evidence>
<evidence type="ECO:0000256" key="5">
    <source>
        <dbReference type="SAM" id="MobiDB-lite"/>
    </source>
</evidence>
<accession>A0A0D2X252</accession>
<dbReference type="InterPro" id="IPR058770">
    <property type="entry name" value="PWI_ABCF3"/>
</dbReference>
<dbReference type="InterPro" id="IPR003593">
    <property type="entry name" value="AAA+_ATPase"/>
</dbReference>
<dbReference type="InterPro" id="IPR017871">
    <property type="entry name" value="ABC_transporter-like_CS"/>
</dbReference>
<dbReference type="SUPFAM" id="SSF52540">
    <property type="entry name" value="P-loop containing nucleoside triphosphate hydrolases"/>
    <property type="match status" value="2"/>
</dbReference>
<dbReference type="EMBL" id="KE346363">
    <property type="protein sequence ID" value="KJE91954.1"/>
    <property type="molecule type" value="Genomic_DNA"/>
</dbReference>
<evidence type="ECO:0000259" key="6">
    <source>
        <dbReference type="PROSITE" id="PS50893"/>
    </source>
</evidence>
<keyword evidence="4" id="KW-0007">Acetylation</keyword>
<dbReference type="GO" id="GO:0016887">
    <property type="term" value="F:ATP hydrolysis activity"/>
    <property type="evidence" value="ECO:0007669"/>
    <property type="project" value="InterPro"/>
</dbReference>
<proteinExistence type="predicted"/>